<dbReference type="InterPro" id="IPR039426">
    <property type="entry name" value="TonB-dep_rcpt-like"/>
</dbReference>
<keyword evidence="13" id="KW-0675">Receptor</keyword>
<dbReference type="Gene3D" id="2.40.170.20">
    <property type="entry name" value="TonB-dependent receptor, beta-barrel domain"/>
    <property type="match status" value="1"/>
</dbReference>
<keyword evidence="7 8" id="KW-0998">Cell outer membrane</keyword>
<keyword evidence="2 8" id="KW-0813">Transport</keyword>
<dbReference type="PANTHER" id="PTHR30069:SF40">
    <property type="entry name" value="TONB-DEPENDENT RECEPTOR NMB0964-RELATED"/>
    <property type="match status" value="1"/>
</dbReference>
<evidence type="ECO:0000256" key="2">
    <source>
        <dbReference type="ARBA" id="ARBA00022448"/>
    </source>
</evidence>
<keyword evidence="5 9" id="KW-0798">TonB box</keyword>
<evidence type="ECO:0000256" key="9">
    <source>
        <dbReference type="RuleBase" id="RU003357"/>
    </source>
</evidence>
<dbReference type="InterPro" id="IPR036942">
    <property type="entry name" value="Beta-barrel_TonB_sf"/>
</dbReference>
<keyword evidence="10" id="KW-0732">Signal</keyword>
<evidence type="ECO:0000256" key="6">
    <source>
        <dbReference type="ARBA" id="ARBA00023136"/>
    </source>
</evidence>
<feature type="domain" description="TonB-dependent receptor-like beta-barrel" evidence="11">
    <location>
        <begin position="255"/>
        <end position="706"/>
    </location>
</feature>
<evidence type="ECO:0000259" key="12">
    <source>
        <dbReference type="Pfam" id="PF07715"/>
    </source>
</evidence>
<feature type="domain" description="TonB-dependent receptor plug" evidence="12">
    <location>
        <begin position="46"/>
        <end position="149"/>
    </location>
</feature>
<protein>
    <submittedName>
        <fullName evidence="13">TonB-dependent receptor</fullName>
    </submittedName>
</protein>
<dbReference type="GO" id="GO:0009279">
    <property type="term" value="C:cell outer membrane"/>
    <property type="evidence" value="ECO:0007669"/>
    <property type="project" value="UniProtKB-SubCell"/>
</dbReference>
<dbReference type="PANTHER" id="PTHR30069">
    <property type="entry name" value="TONB-DEPENDENT OUTER MEMBRANE RECEPTOR"/>
    <property type="match status" value="1"/>
</dbReference>
<evidence type="ECO:0000256" key="4">
    <source>
        <dbReference type="ARBA" id="ARBA00022692"/>
    </source>
</evidence>
<dbReference type="RefSeq" id="WP_013836208.1">
    <property type="nucleotide sequence ID" value="NC_015581.1"/>
</dbReference>
<comment type="similarity">
    <text evidence="8 9">Belongs to the TonB-dependent receptor family.</text>
</comment>
<evidence type="ECO:0000259" key="11">
    <source>
        <dbReference type="Pfam" id="PF00593"/>
    </source>
</evidence>
<evidence type="ECO:0000256" key="8">
    <source>
        <dbReference type="PROSITE-ProRule" id="PRU01360"/>
    </source>
</evidence>
<dbReference type="KEGG" id="tcy:Thicy_1682"/>
<dbReference type="Proteomes" id="UP000009232">
    <property type="component" value="Chromosome"/>
</dbReference>
<keyword evidence="6 8" id="KW-0472">Membrane</keyword>
<evidence type="ECO:0000256" key="3">
    <source>
        <dbReference type="ARBA" id="ARBA00022452"/>
    </source>
</evidence>
<evidence type="ECO:0000256" key="5">
    <source>
        <dbReference type="ARBA" id="ARBA00023077"/>
    </source>
</evidence>
<dbReference type="InterPro" id="IPR000531">
    <property type="entry name" value="Beta-barrel_TonB"/>
</dbReference>
<organism evidence="13 14">
    <name type="scientific">Thiomicrospira cyclica (strain DSM 14477 / JCM 11371 / ALM1)</name>
    <name type="common">Thioalkalimicrobium cyclicum</name>
    <dbReference type="NCBI Taxonomy" id="717773"/>
    <lineage>
        <taxon>Bacteria</taxon>
        <taxon>Pseudomonadati</taxon>
        <taxon>Pseudomonadota</taxon>
        <taxon>Gammaproteobacteria</taxon>
        <taxon>Thiotrichales</taxon>
        <taxon>Piscirickettsiaceae</taxon>
        <taxon>Thiomicrospira</taxon>
    </lineage>
</organism>
<dbReference type="Gene3D" id="2.170.130.10">
    <property type="entry name" value="TonB-dependent receptor, plug domain"/>
    <property type="match status" value="1"/>
</dbReference>
<feature type="signal peptide" evidence="10">
    <location>
        <begin position="1"/>
        <end position="24"/>
    </location>
</feature>
<keyword evidence="3 8" id="KW-1134">Transmembrane beta strand</keyword>
<evidence type="ECO:0000256" key="1">
    <source>
        <dbReference type="ARBA" id="ARBA00004571"/>
    </source>
</evidence>
<sequence>MKRRKLYLALAGVLVAQQSVLVWADADSHLATVVVTGSPVHGHTAFELPTQISVLSDDELRLMDRVNLGASLERLPGVNNQGTGAATGKPVVRGLSGERVKVLVNGAVQDFQNYGVQHTPPVESFFAERIEVIRGPQGVLFGGSALGGAVNLVAPRFVFAPAGETQQSAQFDAGLSSNPRGALLGAQGAFSIENWSLQLGVVGRKAGDIVTPRGKTAVNDPDGDPSDRPLIVGSTPFTNHENTAFTLGLANRQSWGQLETRYRYWQSKQNILAVHEDHDDHGDEEYEAEPAGHIKTQHQWQLGAEIDLAHNWLLKPSYTYTDNRLQESHDTRFEDFGNHHGHSHHGHDHDDLDLRNQRHDINLVVQHPKIGPWEGEFGIELMRKNQRLVSGELSPSGREEGHSFYLFEEADMGRWLWQLGARHDVQRLTANLSHDNEHFIDDLEVFDGSNNQQTFANTSLAAGVTYRIAPAWAVAANLSQGYRAPSLYELYAGGSHSGVNAVQIGDPNLKAERALNIDLSLRYQTQPSQWQVTVYQKHIDNYIYLANTGRFRDKEEHYKICTNPSDHGCIREMQAKQTNGVIQGLEMEWQQAWSANWHTYANLELISGRDRDNSRDLALIPANNALVELQYHFTQLSWQESAQVRFGVKAVAARKSPGDFEPFGQFDDESIGVASTDAYSVWHLAYQTDWRVKGQTWQVTARVDNLFDTAYRDYLNTYKGFAQDLGRNVAVSARLSF</sequence>
<dbReference type="OrthoDB" id="9815954at2"/>
<dbReference type="HOGENOM" id="CLU_008287_10_0_6"/>
<evidence type="ECO:0000256" key="7">
    <source>
        <dbReference type="ARBA" id="ARBA00023237"/>
    </source>
</evidence>
<proteinExistence type="inferred from homology"/>
<dbReference type="EMBL" id="CP002776">
    <property type="protein sequence ID" value="AEG32439.1"/>
    <property type="molecule type" value="Genomic_DNA"/>
</dbReference>
<name>F6DBN7_THICA</name>
<dbReference type="CDD" id="cd01347">
    <property type="entry name" value="ligand_gated_channel"/>
    <property type="match status" value="1"/>
</dbReference>
<dbReference type="AlphaFoldDB" id="F6DBN7"/>
<dbReference type="eggNOG" id="COG4206">
    <property type="taxonomic scope" value="Bacteria"/>
</dbReference>
<dbReference type="Pfam" id="PF00593">
    <property type="entry name" value="TonB_dep_Rec_b-barrel"/>
    <property type="match status" value="1"/>
</dbReference>
<dbReference type="InterPro" id="IPR012910">
    <property type="entry name" value="Plug_dom"/>
</dbReference>
<dbReference type="STRING" id="717773.Thicy_1682"/>
<gene>
    <name evidence="13" type="ordered locus">Thicy_1682</name>
</gene>
<feature type="chain" id="PRO_5003333146" evidence="10">
    <location>
        <begin position="25"/>
        <end position="737"/>
    </location>
</feature>
<keyword evidence="14" id="KW-1185">Reference proteome</keyword>
<accession>F6DBN7</accession>
<dbReference type="GO" id="GO:0044718">
    <property type="term" value="P:siderophore transmembrane transport"/>
    <property type="evidence" value="ECO:0007669"/>
    <property type="project" value="TreeGrafter"/>
</dbReference>
<evidence type="ECO:0000313" key="13">
    <source>
        <dbReference type="EMBL" id="AEG32439.1"/>
    </source>
</evidence>
<comment type="subcellular location">
    <subcellularLocation>
        <location evidence="1 8">Cell outer membrane</location>
        <topology evidence="1 8">Multi-pass membrane protein</topology>
    </subcellularLocation>
</comment>
<evidence type="ECO:0000313" key="14">
    <source>
        <dbReference type="Proteomes" id="UP000009232"/>
    </source>
</evidence>
<evidence type="ECO:0000256" key="10">
    <source>
        <dbReference type="SAM" id="SignalP"/>
    </source>
</evidence>
<dbReference type="InterPro" id="IPR037066">
    <property type="entry name" value="Plug_dom_sf"/>
</dbReference>
<dbReference type="GO" id="GO:0015344">
    <property type="term" value="F:siderophore uptake transmembrane transporter activity"/>
    <property type="evidence" value="ECO:0007669"/>
    <property type="project" value="TreeGrafter"/>
</dbReference>
<dbReference type="PROSITE" id="PS52016">
    <property type="entry name" value="TONB_DEPENDENT_REC_3"/>
    <property type="match status" value="1"/>
</dbReference>
<keyword evidence="4 8" id="KW-0812">Transmembrane</keyword>
<dbReference type="Pfam" id="PF07715">
    <property type="entry name" value="Plug"/>
    <property type="match status" value="1"/>
</dbReference>
<dbReference type="SUPFAM" id="SSF56935">
    <property type="entry name" value="Porins"/>
    <property type="match status" value="1"/>
</dbReference>
<reference evidence="13 14" key="1">
    <citation type="submission" date="2011-05" db="EMBL/GenBank/DDBJ databases">
        <title>Complete sequence of Thioalkalimicrobium cyclicum ALM1.</title>
        <authorList>
            <consortium name="US DOE Joint Genome Institute"/>
            <person name="Lucas S."/>
            <person name="Han J."/>
            <person name="Lapidus A."/>
            <person name="Cheng J.-F."/>
            <person name="Goodwin L."/>
            <person name="Pitluck S."/>
            <person name="Peters L."/>
            <person name="Mikhailova N."/>
            <person name="Davenport K."/>
            <person name="Han C."/>
            <person name="Tapia R."/>
            <person name="Land M."/>
            <person name="Hauser L."/>
            <person name="Kyrpides N."/>
            <person name="Ivanova N."/>
            <person name="Pagani I."/>
            <person name="Kappler U."/>
            <person name="Woyke T."/>
        </authorList>
    </citation>
    <scope>NUCLEOTIDE SEQUENCE [LARGE SCALE GENOMIC DNA]</scope>
    <source>
        <strain evidence="14">DSM 14477 / JCM 11371 / ALM1</strain>
    </source>
</reference>